<gene>
    <name evidence="2" type="ORF">X975_00719</name>
</gene>
<name>A0A087THW8_STEMI</name>
<dbReference type="Proteomes" id="UP000054359">
    <property type="component" value="Unassembled WGS sequence"/>
</dbReference>
<dbReference type="InterPro" id="IPR001507">
    <property type="entry name" value="ZP_dom"/>
</dbReference>
<dbReference type="GO" id="GO:0009653">
    <property type="term" value="P:anatomical structure morphogenesis"/>
    <property type="evidence" value="ECO:0007669"/>
    <property type="project" value="TreeGrafter"/>
</dbReference>
<accession>A0A087THW8</accession>
<reference evidence="2 3" key="1">
    <citation type="submission" date="2013-11" db="EMBL/GenBank/DDBJ databases">
        <title>Genome sequencing of Stegodyphus mimosarum.</title>
        <authorList>
            <person name="Bechsgaard J."/>
        </authorList>
    </citation>
    <scope>NUCLEOTIDE SEQUENCE [LARGE SCALE GENOMIC DNA]</scope>
</reference>
<keyword evidence="3" id="KW-1185">Reference proteome</keyword>
<evidence type="ECO:0000313" key="2">
    <source>
        <dbReference type="EMBL" id="KFM64707.1"/>
    </source>
</evidence>
<proteinExistence type="predicted"/>
<organism evidence="2 3">
    <name type="scientific">Stegodyphus mimosarum</name>
    <name type="common">African social velvet spider</name>
    <dbReference type="NCBI Taxonomy" id="407821"/>
    <lineage>
        <taxon>Eukaryota</taxon>
        <taxon>Metazoa</taxon>
        <taxon>Ecdysozoa</taxon>
        <taxon>Arthropoda</taxon>
        <taxon>Chelicerata</taxon>
        <taxon>Arachnida</taxon>
        <taxon>Araneae</taxon>
        <taxon>Araneomorphae</taxon>
        <taxon>Entelegynae</taxon>
        <taxon>Eresoidea</taxon>
        <taxon>Eresidae</taxon>
        <taxon>Stegodyphus</taxon>
    </lineage>
</organism>
<dbReference type="STRING" id="407821.A0A087THW8"/>
<protein>
    <recommendedName>
        <fullName evidence="1">ZP domain-containing protein</fullName>
    </recommendedName>
</protein>
<dbReference type="PANTHER" id="PTHR47327:SF2">
    <property type="entry name" value="FI18240P1-RELATED"/>
    <property type="match status" value="1"/>
</dbReference>
<dbReference type="PROSITE" id="PS51034">
    <property type="entry name" value="ZP_2"/>
    <property type="match status" value="1"/>
</dbReference>
<dbReference type="PANTHER" id="PTHR47327">
    <property type="entry name" value="FI18240P1-RELATED"/>
    <property type="match status" value="1"/>
</dbReference>
<dbReference type="OMA" id="YNVSPYG"/>
<dbReference type="InterPro" id="IPR052774">
    <property type="entry name" value="Celegans_DevNeuronal_Protein"/>
</dbReference>
<sequence>MGSLGKAANSGKTLLAPFEAFKFPTSDIVQFKALVTPCLPSCEPVECSVQSHGQTRDFMSMGRRKRRGASSYNVSPYGVGSVGRVPDDDMVVVQTIQITDKFGFEKEDKLPHRKNRDE</sequence>
<evidence type="ECO:0000313" key="3">
    <source>
        <dbReference type="Proteomes" id="UP000054359"/>
    </source>
</evidence>
<dbReference type="EMBL" id="KK115302">
    <property type="protein sequence ID" value="KFM64707.1"/>
    <property type="molecule type" value="Genomic_DNA"/>
</dbReference>
<evidence type="ECO:0000259" key="1">
    <source>
        <dbReference type="PROSITE" id="PS51034"/>
    </source>
</evidence>
<dbReference type="OrthoDB" id="6425011at2759"/>
<feature type="non-terminal residue" evidence="2">
    <location>
        <position position="118"/>
    </location>
</feature>
<dbReference type="AlphaFoldDB" id="A0A087THW8"/>
<feature type="domain" description="ZP" evidence="1">
    <location>
        <begin position="1"/>
        <end position="54"/>
    </location>
</feature>